<evidence type="ECO:0000256" key="2">
    <source>
        <dbReference type="SAM" id="MobiDB-lite"/>
    </source>
</evidence>
<feature type="compositionally biased region" description="Pro residues" evidence="2">
    <location>
        <begin position="38"/>
        <end position="58"/>
    </location>
</feature>
<organism evidence="4 5">
    <name type="scientific">Acrocarpospora phusangensis</name>
    <dbReference type="NCBI Taxonomy" id="1070424"/>
    <lineage>
        <taxon>Bacteria</taxon>
        <taxon>Bacillati</taxon>
        <taxon>Actinomycetota</taxon>
        <taxon>Actinomycetes</taxon>
        <taxon>Streptosporangiales</taxon>
        <taxon>Streptosporangiaceae</taxon>
        <taxon>Acrocarpospora</taxon>
    </lineage>
</organism>
<keyword evidence="5" id="KW-1185">Reference proteome</keyword>
<reference evidence="4" key="1">
    <citation type="submission" date="2021-01" db="EMBL/GenBank/DDBJ databases">
        <title>Whole genome shotgun sequence of Acrocarpospora phusangensis NBRC 108782.</title>
        <authorList>
            <person name="Komaki H."/>
            <person name="Tamura T."/>
        </authorList>
    </citation>
    <scope>NUCLEOTIDE SEQUENCE</scope>
    <source>
        <strain evidence="4">NBRC 108782</strain>
    </source>
</reference>
<evidence type="ECO:0000313" key="5">
    <source>
        <dbReference type="Proteomes" id="UP000640052"/>
    </source>
</evidence>
<evidence type="ECO:0000256" key="3">
    <source>
        <dbReference type="SAM" id="SignalP"/>
    </source>
</evidence>
<feature type="region of interest" description="Disordered" evidence="2">
    <location>
        <begin position="22"/>
        <end position="64"/>
    </location>
</feature>
<evidence type="ECO:0000256" key="1">
    <source>
        <dbReference type="ARBA" id="ARBA00022729"/>
    </source>
</evidence>
<comment type="caution">
    <text evidence="4">The sequence shown here is derived from an EMBL/GenBank/DDBJ whole genome shotgun (WGS) entry which is preliminary data.</text>
</comment>
<dbReference type="AlphaFoldDB" id="A0A919UVI8"/>
<gene>
    <name evidence="4" type="ORF">Aph01nite_77600</name>
</gene>
<feature type="signal peptide" evidence="3">
    <location>
        <begin position="1"/>
        <end position="20"/>
    </location>
</feature>
<dbReference type="RefSeq" id="WP_204046063.1">
    <property type="nucleotide sequence ID" value="NZ_BOOA01000128.1"/>
</dbReference>
<dbReference type="PANTHER" id="PTHR30222:SF18">
    <property type="entry name" value="BIFUNCTIONAL POLYHYDROXYBUTYRATE SYNTHASE _ ABC TRANSPORTER PERIPLASMIC BINDING PROTEIN-RELATED"/>
    <property type="match status" value="1"/>
</dbReference>
<accession>A0A919UVI8</accession>
<dbReference type="Gene3D" id="3.40.190.10">
    <property type="entry name" value="Periplasmic binding protein-like II"/>
    <property type="match status" value="2"/>
</dbReference>
<dbReference type="Pfam" id="PF13416">
    <property type="entry name" value="SBP_bac_8"/>
    <property type="match status" value="1"/>
</dbReference>
<protein>
    <submittedName>
        <fullName evidence="4">Spermidine/putrescine ABC transporter substrate-binding protein</fullName>
    </submittedName>
</protein>
<dbReference type="EMBL" id="BOOA01000128">
    <property type="protein sequence ID" value="GIH29450.1"/>
    <property type="molecule type" value="Genomic_DNA"/>
</dbReference>
<name>A0A919UVI8_9ACTN</name>
<dbReference type="SUPFAM" id="SSF53850">
    <property type="entry name" value="Periplasmic binding protein-like II"/>
    <property type="match status" value="1"/>
</dbReference>
<dbReference type="PROSITE" id="PS51257">
    <property type="entry name" value="PROKAR_LIPOPROTEIN"/>
    <property type="match status" value="1"/>
</dbReference>
<dbReference type="PANTHER" id="PTHR30222">
    <property type="entry name" value="SPERMIDINE/PUTRESCINE-BINDING PERIPLASMIC PROTEIN"/>
    <property type="match status" value="1"/>
</dbReference>
<keyword evidence="1 3" id="KW-0732">Signal</keyword>
<dbReference type="Proteomes" id="UP000640052">
    <property type="component" value="Unassembled WGS sequence"/>
</dbReference>
<sequence>MRIARLMVAAVLLATGCGQAGTASAPISARPSSSLSPSPTPTPSPTPSLSPSLSPSPSPVGTGEGALVVLAPRGHVEWGGTDPQVNWVAPFESATGCKVNYRPFAYDPAADQSEALDPEAFDVLAAPPDLAGRMAAEQRVAVIDTRRVEGYHDIPKRLRDAAGGHAVPYLWDRNALLYDSDKVSPRDAEAAYGDEGPVLIRDTPLSIADAALRQGAEDPFALTPEQLDAAVELLAREGERVYWRDPLRVVSGFAAGTARYGQGTPYLLNALERAGKPVGAVAEKRVTGWQDAWQVSAEAAHPECAYQWLSWVTSVETQRKAAAWTGMAPANAEVCEEAAPEEVEASVRERAERVCGLYGVGTSQAFKGVSFADYPTKDCPGEDGECTDYAQWVDRWKQLVN</sequence>
<dbReference type="InterPro" id="IPR006059">
    <property type="entry name" value="SBP"/>
</dbReference>
<evidence type="ECO:0000313" key="4">
    <source>
        <dbReference type="EMBL" id="GIH29450.1"/>
    </source>
</evidence>
<proteinExistence type="predicted"/>
<feature type="chain" id="PRO_5038401750" evidence="3">
    <location>
        <begin position="21"/>
        <end position="401"/>
    </location>
</feature>